<feature type="transmembrane region" description="Helical" evidence="7">
    <location>
        <begin position="58"/>
        <end position="81"/>
    </location>
</feature>
<feature type="domain" description="ABC transmembrane type-1" evidence="8">
    <location>
        <begin position="57"/>
        <end position="237"/>
    </location>
</feature>
<evidence type="ECO:0000256" key="7">
    <source>
        <dbReference type="RuleBase" id="RU363032"/>
    </source>
</evidence>
<evidence type="ECO:0000256" key="6">
    <source>
        <dbReference type="ARBA" id="ARBA00023136"/>
    </source>
</evidence>
<evidence type="ECO:0000256" key="3">
    <source>
        <dbReference type="ARBA" id="ARBA00022475"/>
    </source>
</evidence>
<name>A0A4Y3KCU3_CELUD</name>
<gene>
    <name evidence="9" type="ORF">CUD01_19500</name>
</gene>
<reference evidence="9 10" key="1">
    <citation type="submission" date="2019-06" db="EMBL/GenBank/DDBJ databases">
        <title>Whole genome shotgun sequence of Cellulomonas uda NBRC 3747.</title>
        <authorList>
            <person name="Hosoyama A."/>
            <person name="Uohara A."/>
            <person name="Ohji S."/>
            <person name="Ichikawa N."/>
        </authorList>
    </citation>
    <scope>NUCLEOTIDE SEQUENCE [LARGE SCALE GENOMIC DNA]</scope>
    <source>
        <strain evidence="9 10">NBRC 3747</strain>
    </source>
</reference>
<dbReference type="AlphaFoldDB" id="A0A4Y3KCU3"/>
<feature type="transmembrane region" description="Helical" evidence="7">
    <location>
        <begin position="218"/>
        <end position="240"/>
    </location>
</feature>
<evidence type="ECO:0000313" key="9">
    <source>
        <dbReference type="EMBL" id="GEA81506.1"/>
    </source>
</evidence>
<dbReference type="Pfam" id="PF00528">
    <property type="entry name" value="BPD_transp_1"/>
    <property type="match status" value="1"/>
</dbReference>
<comment type="subcellular location">
    <subcellularLocation>
        <location evidence="1 7">Cell membrane</location>
        <topology evidence="1 7">Multi-pass membrane protein</topology>
    </subcellularLocation>
</comment>
<proteinExistence type="inferred from homology"/>
<comment type="similarity">
    <text evidence="7">Belongs to the binding-protein-dependent transport system permease family.</text>
</comment>
<feature type="transmembrane region" description="Helical" evidence="7">
    <location>
        <begin position="123"/>
        <end position="139"/>
    </location>
</feature>
<keyword evidence="10" id="KW-1185">Reference proteome</keyword>
<evidence type="ECO:0000256" key="2">
    <source>
        <dbReference type="ARBA" id="ARBA00022448"/>
    </source>
</evidence>
<keyword evidence="6 7" id="KW-0472">Membrane</keyword>
<keyword evidence="2 7" id="KW-0813">Transport</keyword>
<evidence type="ECO:0000259" key="8">
    <source>
        <dbReference type="PROSITE" id="PS50928"/>
    </source>
</evidence>
<dbReference type="CDD" id="cd06261">
    <property type="entry name" value="TM_PBP2"/>
    <property type="match status" value="1"/>
</dbReference>
<comment type="caution">
    <text evidence="9">The sequence shown here is derived from an EMBL/GenBank/DDBJ whole genome shotgun (WGS) entry which is preliminary data.</text>
</comment>
<keyword evidence="5 7" id="KW-1133">Transmembrane helix</keyword>
<keyword evidence="3" id="KW-1003">Cell membrane</keyword>
<evidence type="ECO:0000256" key="5">
    <source>
        <dbReference type="ARBA" id="ARBA00022989"/>
    </source>
</evidence>
<feature type="transmembrane region" description="Helical" evidence="7">
    <location>
        <begin position="176"/>
        <end position="197"/>
    </location>
</feature>
<dbReference type="EMBL" id="BJLP01000030">
    <property type="protein sequence ID" value="GEA81506.1"/>
    <property type="molecule type" value="Genomic_DNA"/>
</dbReference>
<dbReference type="GO" id="GO:0055085">
    <property type="term" value="P:transmembrane transport"/>
    <property type="evidence" value="ECO:0007669"/>
    <property type="project" value="InterPro"/>
</dbReference>
<dbReference type="Proteomes" id="UP000315842">
    <property type="component" value="Unassembled WGS sequence"/>
</dbReference>
<dbReference type="InterPro" id="IPR000515">
    <property type="entry name" value="MetI-like"/>
</dbReference>
<feature type="transmembrane region" description="Helical" evidence="7">
    <location>
        <begin position="93"/>
        <end position="117"/>
    </location>
</feature>
<dbReference type="InterPro" id="IPR035906">
    <property type="entry name" value="MetI-like_sf"/>
</dbReference>
<dbReference type="PANTHER" id="PTHR30151">
    <property type="entry name" value="ALKANE SULFONATE ABC TRANSPORTER-RELATED, MEMBRANE SUBUNIT"/>
    <property type="match status" value="1"/>
</dbReference>
<evidence type="ECO:0000256" key="1">
    <source>
        <dbReference type="ARBA" id="ARBA00004651"/>
    </source>
</evidence>
<dbReference type="SUPFAM" id="SSF161098">
    <property type="entry name" value="MetI-like"/>
    <property type="match status" value="1"/>
</dbReference>
<dbReference type="RefSeq" id="WP_141320725.1">
    <property type="nucleotide sequence ID" value="NZ_BJLP01000030.1"/>
</dbReference>
<dbReference type="PANTHER" id="PTHR30151:SF20">
    <property type="entry name" value="ABC TRANSPORTER PERMEASE PROTEIN HI_0355-RELATED"/>
    <property type="match status" value="1"/>
</dbReference>
<dbReference type="GO" id="GO:0005886">
    <property type="term" value="C:plasma membrane"/>
    <property type="evidence" value="ECO:0007669"/>
    <property type="project" value="UniProtKB-SubCell"/>
</dbReference>
<keyword evidence="4 7" id="KW-0812">Transmembrane</keyword>
<protein>
    <submittedName>
        <fullName evidence="9">ABC transporter permease</fullName>
    </submittedName>
</protein>
<evidence type="ECO:0000256" key="4">
    <source>
        <dbReference type="ARBA" id="ARBA00022692"/>
    </source>
</evidence>
<dbReference type="PROSITE" id="PS50928">
    <property type="entry name" value="ABC_TM1"/>
    <property type="match status" value="1"/>
</dbReference>
<sequence>MTRRAAERALPVTVVLVVLGAGWHLAALTVANPRLLPTPSRVVEQAWAQRDVLAEHTAATLGVTAAGFAVSVVVAWALALLVDLVPGLGRGVVPVLVASQTIPVVALAPLVVLWFGFGLLPKVLVVTLVTFFPLVVGLVEGLRAAGPGATALLTSMGASRWQQLRWVRLPGALPRFFTALRIAVTYAVVGAVFAEYVGAVRGLGTYMNMQRAAFRTDLVLAAVALCALVSVVLYGLTWALERAVVPWAHPRAVARA</sequence>
<organism evidence="9 10">
    <name type="scientific">Cellulomonas uda</name>
    <dbReference type="NCBI Taxonomy" id="1714"/>
    <lineage>
        <taxon>Bacteria</taxon>
        <taxon>Bacillati</taxon>
        <taxon>Actinomycetota</taxon>
        <taxon>Actinomycetes</taxon>
        <taxon>Micrococcales</taxon>
        <taxon>Cellulomonadaceae</taxon>
        <taxon>Cellulomonas</taxon>
    </lineage>
</organism>
<dbReference type="Gene3D" id="1.10.3720.10">
    <property type="entry name" value="MetI-like"/>
    <property type="match status" value="1"/>
</dbReference>
<accession>A0A4Y3KCU3</accession>
<evidence type="ECO:0000313" key="10">
    <source>
        <dbReference type="Proteomes" id="UP000315842"/>
    </source>
</evidence>